<evidence type="ECO:0000256" key="2">
    <source>
        <dbReference type="SAM" id="Phobius"/>
    </source>
</evidence>
<dbReference type="Proteomes" id="UP001479436">
    <property type="component" value="Unassembled WGS sequence"/>
</dbReference>
<organism evidence="3 4">
    <name type="scientific">Basidiobolus ranarum</name>
    <dbReference type="NCBI Taxonomy" id="34480"/>
    <lineage>
        <taxon>Eukaryota</taxon>
        <taxon>Fungi</taxon>
        <taxon>Fungi incertae sedis</taxon>
        <taxon>Zoopagomycota</taxon>
        <taxon>Entomophthoromycotina</taxon>
        <taxon>Basidiobolomycetes</taxon>
        <taxon>Basidiobolales</taxon>
        <taxon>Basidiobolaceae</taxon>
        <taxon>Basidiobolus</taxon>
    </lineage>
</organism>
<sequence>MLNSAISPQATSLAQHDKLVNFTAARVLFQVLVAPICLTTSVILEILSFFDQEVSSEVKLLSLLLVSLQGILLLIVFTFDPALRLAWLQMSKRMANRYLHDTNDTSVPNRNQWKRRTISWIIPSTQILTTQTDSTNRPISQSRRRTDLSYWI</sequence>
<keyword evidence="2" id="KW-0812">Transmembrane</keyword>
<dbReference type="EMBL" id="JASJQH010000164">
    <property type="protein sequence ID" value="KAK9766340.1"/>
    <property type="molecule type" value="Genomic_DNA"/>
</dbReference>
<gene>
    <name evidence="3" type="ORF">K7432_004641</name>
</gene>
<evidence type="ECO:0000313" key="4">
    <source>
        <dbReference type="Proteomes" id="UP001479436"/>
    </source>
</evidence>
<keyword evidence="4" id="KW-1185">Reference proteome</keyword>
<accession>A0ABR2WXW9</accession>
<feature type="transmembrane region" description="Helical" evidence="2">
    <location>
        <begin position="27"/>
        <end position="50"/>
    </location>
</feature>
<feature type="transmembrane region" description="Helical" evidence="2">
    <location>
        <begin position="62"/>
        <end position="87"/>
    </location>
</feature>
<evidence type="ECO:0000256" key="1">
    <source>
        <dbReference type="SAM" id="MobiDB-lite"/>
    </source>
</evidence>
<keyword evidence="2" id="KW-0472">Membrane</keyword>
<evidence type="ECO:0000313" key="3">
    <source>
        <dbReference type="EMBL" id="KAK9766340.1"/>
    </source>
</evidence>
<protein>
    <submittedName>
        <fullName evidence="3">Uncharacterized protein</fullName>
    </submittedName>
</protein>
<reference evidence="3 4" key="1">
    <citation type="submission" date="2023-04" db="EMBL/GenBank/DDBJ databases">
        <title>Genome of Basidiobolus ranarum AG-B5.</title>
        <authorList>
            <person name="Stajich J.E."/>
            <person name="Carter-House D."/>
            <person name="Gryganskyi A."/>
        </authorList>
    </citation>
    <scope>NUCLEOTIDE SEQUENCE [LARGE SCALE GENOMIC DNA]</scope>
    <source>
        <strain evidence="3 4">AG-B5</strain>
    </source>
</reference>
<comment type="caution">
    <text evidence="3">The sequence shown here is derived from an EMBL/GenBank/DDBJ whole genome shotgun (WGS) entry which is preliminary data.</text>
</comment>
<proteinExistence type="predicted"/>
<name>A0ABR2WXW9_9FUNG</name>
<feature type="region of interest" description="Disordered" evidence="1">
    <location>
        <begin position="133"/>
        <end position="152"/>
    </location>
</feature>
<keyword evidence="2" id="KW-1133">Transmembrane helix</keyword>